<reference evidence="2 3" key="1">
    <citation type="journal article" date="2016" name="Front. Microbiol.">
        <title>Comprehensive Phylogenetic Analysis of Bovine Non-aureus Staphylococci Species Based on Whole-Genome Sequencing.</title>
        <authorList>
            <person name="Naushad S."/>
            <person name="Barkema H.W."/>
            <person name="Luby C."/>
            <person name="Condas L.A."/>
            <person name="Nobrega D.B."/>
            <person name="Carson D.A."/>
            <person name="De Buck J."/>
        </authorList>
    </citation>
    <scope>NUCLEOTIDE SEQUENCE [LARGE SCALE GENOMIC DNA]</scope>
    <source>
        <strain evidence="2 3">SNUC 2993</strain>
    </source>
</reference>
<dbReference type="InterPro" id="IPR044081">
    <property type="entry name" value="DUF5776"/>
</dbReference>
<evidence type="ECO:0000313" key="2">
    <source>
        <dbReference type="EMBL" id="PTI52769.1"/>
    </source>
</evidence>
<dbReference type="Proteomes" id="UP000240717">
    <property type="component" value="Unassembled WGS sequence"/>
</dbReference>
<sequence>MKQYLTETPQHIVVLKKIKKYEDANFTKDIAVISKGQCIEITSMDKSDKGTPRLVAKEGYYITANEDFVAPINLDSIQGYITHAPKAIEIVKKCKLYEDVGFKKDPIKSLELGTKLDIIDIEFTSKLTPRLKTSDGLYVTANQSFVKVLK</sequence>
<dbReference type="EMBL" id="PZEV01000001">
    <property type="protein sequence ID" value="PTI52769.1"/>
    <property type="molecule type" value="Genomic_DNA"/>
</dbReference>
<evidence type="ECO:0000313" key="3">
    <source>
        <dbReference type="Proteomes" id="UP000240717"/>
    </source>
</evidence>
<accession>A0A2T4Q454</accession>
<dbReference type="RefSeq" id="WP_002450419.1">
    <property type="nucleotide sequence ID" value="NZ_CP054017.1"/>
</dbReference>
<evidence type="ECO:0000259" key="1">
    <source>
        <dbReference type="Pfam" id="PF19087"/>
    </source>
</evidence>
<gene>
    <name evidence="2" type="ORF">BU085_00685</name>
</gene>
<dbReference type="AlphaFoldDB" id="A0A2T4Q454"/>
<name>A0A2T4Q454_STAWA</name>
<proteinExistence type="predicted"/>
<dbReference type="Pfam" id="PF19087">
    <property type="entry name" value="DUF5776"/>
    <property type="match status" value="2"/>
</dbReference>
<feature type="domain" description="DUF5776" evidence="1">
    <location>
        <begin position="4"/>
        <end position="69"/>
    </location>
</feature>
<protein>
    <recommendedName>
        <fullName evidence="1">DUF5776 domain-containing protein</fullName>
    </recommendedName>
</protein>
<comment type="caution">
    <text evidence="2">The sequence shown here is derived from an EMBL/GenBank/DDBJ whole genome shotgun (WGS) entry which is preliminary data.</text>
</comment>
<organism evidence="2 3">
    <name type="scientific">Staphylococcus warneri</name>
    <dbReference type="NCBI Taxonomy" id="1292"/>
    <lineage>
        <taxon>Bacteria</taxon>
        <taxon>Bacillati</taxon>
        <taxon>Bacillota</taxon>
        <taxon>Bacilli</taxon>
        <taxon>Bacillales</taxon>
        <taxon>Staphylococcaceae</taxon>
        <taxon>Staphylococcus</taxon>
    </lineage>
</organism>
<feature type="domain" description="DUF5776" evidence="1">
    <location>
        <begin position="80"/>
        <end position="146"/>
    </location>
</feature>